<dbReference type="Proteomes" id="UP001297540">
    <property type="component" value="Chromosome"/>
</dbReference>
<dbReference type="PANTHER" id="PTHR30537">
    <property type="entry name" value="HTH-TYPE TRANSCRIPTIONAL REGULATOR"/>
    <property type="match status" value="1"/>
</dbReference>
<dbReference type="InterPro" id="IPR036390">
    <property type="entry name" value="WH_DNA-bd_sf"/>
</dbReference>
<reference evidence="11 16" key="6">
    <citation type="submission" date="2019-01" db="EMBL/GenBank/DDBJ databases">
        <title>The Pseudomonas aeruginosa pan-genome provides new insights on its population structure, horizontal gene transfer and pathogenicity.</title>
        <authorList>
            <person name="Freschi L."/>
            <person name="Vincent A.T."/>
            <person name="Jeukens J."/>
            <person name="Emond-Rheault J.-G."/>
            <person name="Kukavica-Ibrulj I."/>
            <person name="Dupont M.-J."/>
            <person name="Charette S.J."/>
            <person name="Boyle B."/>
            <person name="Levesque R.C."/>
        </authorList>
    </citation>
    <scope>NUCLEOTIDE SEQUENCE [LARGE SCALE GENOMIC DNA]</scope>
    <source>
        <strain evidence="11 16">PA-W36</strain>
    </source>
</reference>
<reference evidence="8" key="8">
    <citation type="submission" date="2020-01" db="EMBL/GenBank/DDBJ databases">
        <title>Bacteria Cultured from War Wounds Associated with the Conflict in Eastern Ukraine.</title>
        <authorList>
            <person name="Snesrud E."/>
            <person name="Galac M.R."/>
            <person name="Mc Gann P."/>
            <person name="Valentine K."/>
            <person name="Viacheslav K."/>
        </authorList>
    </citation>
    <scope>NUCLEOTIDE SEQUENCE</scope>
    <source>
        <strain evidence="8">VNMU148</strain>
    </source>
</reference>
<reference evidence="12" key="9">
    <citation type="submission" date="2023-06" db="EMBL/GenBank/DDBJ databases">
        <authorList>
            <consortium name="Clinical and Environmental Microbiology Branch: Whole genome sequencing antimicrobial resistance pathogens in the healthcare setting"/>
        </authorList>
    </citation>
    <scope>NUCLEOTIDE SEQUENCE</scope>
    <source>
        <strain evidence="12">2021CK-01020</strain>
    </source>
</reference>
<evidence type="ECO:0000313" key="14">
    <source>
        <dbReference type="Proteomes" id="UP000194857"/>
    </source>
</evidence>
<dbReference type="AlphaFoldDB" id="A0A069PWT2"/>
<reference evidence="9 14" key="3">
    <citation type="submission" date="2017-05" db="EMBL/GenBank/DDBJ databases">
        <authorList>
            <person name="Song R."/>
            <person name="Chenine A.L."/>
            <person name="Ruprecht R.M."/>
        </authorList>
    </citation>
    <scope>NUCLEOTIDE SEQUENCE [LARGE SCALE GENOMIC DNA]</scope>
    <source>
        <strain evidence="9 14">S567_C10_BS</strain>
    </source>
</reference>
<dbReference type="Proteomes" id="UP000433532">
    <property type="component" value="Unassembled WGS sequence"/>
</dbReference>
<dbReference type="EMBL" id="CVVU01000243">
    <property type="protein sequence ID" value="CRP77674.1"/>
    <property type="molecule type" value="Genomic_DNA"/>
</dbReference>
<dbReference type="FunFam" id="3.40.190.290:FF:000001">
    <property type="entry name" value="Transcriptional regulator, LysR family"/>
    <property type="match status" value="1"/>
</dbReference>
<reference evidence="11 16" key="4">
    <citation type="submission" date="2017-08" db="EMBL/GenBank/DDBJ databases">
        <authorList>
            <person name="Feschi L."/>
            <person name="Jeukens J."/>
            <person name="Emond-Rheault J.-G."/>
            <person name="Kukavica-Ibrulj I."/>
            <person name="Boyle B."/>
            <person name="Levesque R.C."/>
        </authorList>
    </citation>
    <scope>NUCLEOTIDE SEQUENCE [LARGE SCALE GENOMIC DNA]</scope>
    <source>
        <strain evidence="11 16">PA-W36</strain>
    </source>
</reference>
<dbReference type="GO" id="GO:0043565">
    <property type="term" value="F:sequence-specific DNA binding"/>
    <property type="evidence" value="ECO:0007669"/>
    <property type="project" value="TreeGrafter"/>
</dbReference>
<dbReference type="Gene3D" id="1.10.10.10">
    <property type="entry name" value="Winged helix-like DNA-binding domain superfamily/Winged helix DNA-binding domain"/>
    <property type="match status" value="1"/>
</dbReference>
<keyword evidence="3" id="KW-0238">DNA-binding</keyword>
<name>A0A069PWT2_PSEAI</name>
<dbReference type="EMBL" id="WXZT01000041">
    <property type="protein sequence ID" value="MZZ17161.1"/>
    <property type="molecule type" value="Genomic_DNA"/>
</dbReference>
<dbReference type="FunFam" id="1.10.10.10:FF:000396">
    <property type="entry name" value="LysR family transcriptional regulator"/>
    <property type="match status" value="1"/>
</dbReference>
<evidence type="ECO:0000313" key="10">
    <source>
        <dbReference type="EMBL" id="RCI72884.1"/>
    </source>
</evidence>
<dbReference type="Pfam" id="PF03466">
    <property type="entry name" value="LysR_substrate"/>
    <property type="match status" value="1"/>
</dbReference>
<evidence type="ECO:0000313" key="12">
    <source>
        <dbReference type="EMBL" id="WOS80949.1"/>
    </source>
</evidence>
<dbReference type="SUPFAM" id="SSF46785">
    <property type="entry name" value="Winged helix' DNA-binding domain"/>
    <property type="match status" value="1"/>
</dbReference>
<dbReference type="CDD" id="cd08422">
    <property type="entry name" value="PBP2_CrgA_like"/>
    <property type="match status" value="1"/>
</dbReference>
<evidence type="ECO:0000256" key="3">
    <source>
        <dbReference type="ARBA" id="ARBA00023125"/>
    </source>
</evidence>
<protein>
    <submittedName>
        <fullName evidence="9">Bistable expression regulator BexR</fullName>
    </submittedName>
    <submittedName>
        <fullName evidence="6">HTH-type transcriptional regulator DmlR</fullName>
    </submittedName>
    <submittedName>
        <fullName evidence="10">LysR family transcriptional regulator</fullName>
    </submittedName>
</protein>
<proteinExistence type="inferred from homology"/>
<dbReference type="InterPro" id="IPR058163">
    <property type="entry name" value="LysR-type_TF_proteobact-type"/>
</dbReference>
<dbReference type="EMBL" id="WOAD01000019">
    <property type="protein sequence ID" value="MUI37470.1"/>
    <property type="molecule type" value="Genomic_DNA"/>
</dbReference>
<evidence type="ECO:0000313" key="8">
    <source>
        <dbReference type="EMBL" id="MZZ17161.1"/>
    </source>
</evidence>
<reference evidence="12" key="10">
    <citation type="submission" date="2023-10" db="EMBL/GenBank/DDBJ databases">
        <title>Pathogen: clinical or host-associated sample.</title>
        <authorList>
            <person name="Hergert J."/>
            <person name="Casey R."/>
            <person name="Wagner J."/>
            <person name="Young E.L."/>
            <person name="Oakeson K.F."/>
        </authorList>
    </citation>
    <scope>NUCLEOTIDE SEQUENCE</scope>
    <source>
        <strain evidence="12">2021CK-01020</strain>
    </source>
</reference>
<dbReference type="PANTHER" id="PTHR30537:SF81">
    <property type="entry name" value="TRANSCRIPTIONAL REGULATOR-RELATED"/>
    <property type="match status" value="1"/>
</dbReference>
<evidence type="ECO:0000313" key="6">
    <source>
        <dbReference type="EMBL" id="CRP77674.1"/>
    </source>
</evidence>
<sequence length="304" mass="33823">MSLRFDDIEAFLNVAELNSVTSAAERMSLSKSVISKRVSDLERRLGVRLLYRTTRNVEPTEAGHFFYKAAKASLQELNNAAEIVALRENDLCGELRIVTPMSFGTLWLSPIIADFMSQHPRLEIVLQMDDRLTDFEKEGYDLSIRVTRLDDSSLIARPLANSQRVVCCSPDYAERHGTLDTLEQLMQHECLGYNNATPSQVWTFEPAFPGAKPRAVSPRGRFSSNNGQAMRDAALRGQGLALLPLFIVAEDLKNGRLVDAAPGLRPLDDVIYAMYSRAAAMSPKVKAFIQHLQQALSIPPWGNG</sequence>
<evidence type="ECO:0000313" key="11">
    <source>
        <dbReference type="EMBL" id="RPM03267.1"/>
    </source>
</evidence>
<evidence type="ECO:0000313" key="16">
    <source>
        <dbReference type="Proteomes" id="UP000284767"/>
    </source>
</evidence>
<dbReference type="InterPro" id="IPR036388">
    <property type="entry name" value="WH-like_DNA-bd_sf"/>
</dbReference>
<dbReference type="Proteomes" id="UP000045039">
    <property type="component" value="Unassembled WGS sequence"/>
</dbReference>
<evidence type="ECO:0000256" key="2">
    <source>
        <dbReference type="ARBA" id="ARBA00023015"/>
    </source>
</evidence>
<accession>A0A1S1C5D9</accession>
<reference evidence="10 15" key="5">
    <citation type="submission" date="2018-07" db="EMBL/GenBank/DDBJ databases">
        <title>Mechanisms of high-level aminoglycoside resistance among Gram-negative pathogens in Brazil.</title>
        <authorList>
            <person name="Ballaben A.S."/>
            <person name="Darini A.L.C."/>
            <person name="Doi Y."/>
        </authorList>
    </citation>
    <scope>NUCLEOTIDE SEQUENCE [LARGE SCALE GENOMIC DNA]</scope>
    <source>
        <strain evidence="10 15">B2-305</strain>
    </source>
</reference>
<dbReference type="KEGG" id="paeb:NCGM1900_4096"/>
<comment type="similarity">
    <text evidence="1">Belongs to the LysR transcriptional regulatory family.</text>
</comment>
<organism evidence="10 15">
    <name type="scientific">Pseudomonas aeruginosa</name>
    <dbReference type="NCBI Taxonomy" id="287"/>
    <lineage>
        <taxon>Bacteria</taxon>
        <taxon>Pseudomonadati</taxon>
        <taxon>Pseudomonadota</taxon>
        <taxon>Gammaproteobacteria</taxon>
        <taxon>Pseudomonadales</taxon>
        <taxon>Pseudomonadaceae</taxon>
        <taxon>Pseudomonas</taxon>
    </lineage>
</organism>
<dbReference type="Proteomes" id="UP000253594">
    <property type="component" value="Unassembled WGS sequence"/>
</dbReference>
<dbReference type="EMBL" id="NFFZ01000031">
    <property type="protein sequence ID" value="OTI55241.1"/>
    <property type="molecule type" value="Genomic_DNA"/>
</dbReference>
<evidence type="ECO:0000259" key="5">
    <source>
        <dbReference type="PROSITE" id="PS50931"/>
    </source>
</evidence>
<dbReference type="Proteomes" id="UP000284767">
    <property type="component" value="Unassembled WGS sequence"/>
</dbReference>
<dbReference type="Proteomes" id="UP000644192">
    <property type="component" value="Unassembled WGS sequence"/>
</dbReference>
<keyword evidence="4" id="KW-0804">Transcription</keyword>
<keyword evidence="2" id="KW-0805">Transcription regulation</keyword>
<accession>A0A069PWT2</accession>
<gene>
    <name evidence="6" type="primary">dmlR_26</name>
    <name evidence="9" type="ORF">CAZ10_34520</name>
    <name evidence="10" type="ORF">DT376_21355</name>
    <name evidence="7" type="ORF">GNQ48_20890</name>
    <name evidence="8" type="ORF">GUL26_33360</name>
    <name evidence="11" type="ORF">IPC1295_31940</name>
    <name evidence="12" type="ORF">L4V69_17865</name>
    <name evidence="6" type="ORF">PAERUG_P19_London_7_VIM_2_05_10_05516</name>
</gene>
<dbReference type="EMBL" id="QORE01000789">
    <property type="protein sequence ID" value="RCI72884.1"/>
    <property type="molecule type" value="Genomic_DNA"/>
</dbReference>
<dbReference type="EMBL" id="NSNE01000033">
    <property type="protein sequence ID" value="RPM03267.1"/>
    <property type="molecule type" value="Genomic_DNA"/>
</dbReference>
<dbReference type="GO" id="GO:0003700">
    <property type="term" value="F:DNA-binding transcription factor activity"/>
    <property type="evidence" value="ECO:0007669"/>
    <property type="project" value="InterPro"/>
</dbReference>
<dbReference type="Gene3D" id="3.40.190.290">
    <property type="match status" value="1"/>
</dbReference>
<reference evidence="7 17" key="7">
    <citation type="submission" date="2019-11" db="EMBL/GenBank/DDBJ databases">
        <title>Genomes of ocular Pseudomonas aeruginosa isolates.</title>
        <authorList>
            <person name="Khan M."/>
            <person name="Rice S.A."/>
            <person name="Willcox M.D.P."/>
            <person name="Stapleton F."/>
        </authorList>
    </citation>
    <scope>NUCLEOTIDE SEQUENCE [LARGE SCALE GENOMIC DNA]</scope>
    <source>
        <strain evidence="7 17">PA221</strain>
    </source>
</reference>
<dbReference type="InterPro" id="IPR005119">
    <property type="entry name" value="LysR_subst-bd"/>
</dbReference>
<dbReference type="Pfam" id="PF00126">
    <property type="entry name" value="HTH_1"/>
    <property type="match status" value="1"/>
</dbReference>
<dbReference type="RefSeq" id="WP_003089677.1">
    <property type="nucleotide sequence ID" value="NZ_AP014622.1"/>
</dbReference>
<feature type="domain" description="HTH lysR-type" evidence="5">
    <location>
        <begin position="1"/>
        <end position="60"/>
    </location>
</feature>
<dbReference type="OMA" id="DLANHSW"/>
<evidence type="ECO:0000313" key="15">
    <source>
        <dbReference type="Proteomes" id="UP000253594"/>
    </source>
</evidence>
<dbReference type="Proteomes" id="UP000194857">
    <property type="component" value="Unassembled WGS sequence"/>
</dbReference>
<dbReference type="SUPFAM" id="SSF53850">
    <property type="entry name" value="Periplasmic binding protein-like II"/>
    <property type="match status" value="1"/>
</dbReference>
<reference evidence="13" key="2">
    <citation type="submission" date="2015-06" db="EMBL/GenBank/DDBJ databases">
        <authorList>
            <person name="Radhakrishnan Rajesh"/>
            <person name="Underwood Anthony"/>
            <person name="Al-Shahib Ali"/>
        </authorList>
    </citation>
    <scope>NUCLEOTIDE SEQUENCE [LARGE SCALE GENOMIC DNA]</scope>
    <source>
        <strain evidence="13">P19_London_7_VIM_2_05_10</strain>
    </source>
</reference>
<dbReference type="InterPro" id="IPR000847">
    <property type="entry name" value="LysR_HTH_N"/>
</dbReference>
<dbReference type="EMBL" id="CP136986">
    <property type="protein sequence ID" value="WOS80949.1"/>
    <property type="molecule type" value="Genomic_DNA"/>
</dbReference>
<dbReference type="GO" id="GO:0006351">
    <property type="term" value="P:DNA-templated transcription"/>
    <property type="evidence" value="ECO:0007669"/>
    <property type="project" value="TreeGrafter"/>
</dbReference>
<reference evidence="6" key="1">
    <citation type="submission" date="2015-06" db="EMBL/GenBank/DDBJ databases">
        <authorList>
            <person name="Radhakrishnan R."/>
            <person name="Underwood A."/>
            <person name="Al-Shahib A."/>
        </authorList>
    </citation>
    <scope>NUCLEOTIDE SEQUENCE</scope>
    <source>
        <strain evidence="6">P19_London_7_VIM_2_05_10</strain>
    </source>
</reference>
<evidence type="ECO:0000313" key="7">
    <source>
        <dbReference type="EMBL" id="MUI37470.1"/>
    </source>
</evidence>
<dbReference type="PROSITE" id="PS50931">
    <property type="entry name" value="HTH_LYSR"/>
    <property type="match status" value="1"/>
</dbReference>
<evidence type="ECO:0000256" key="1">
    <source>
        <dbReference type="ARBA" id="ARBA00009437"/>
    </source>
</evidence>
<dbReference type="SMR" id="A0A069PWT2"/>
<evidence type="ECO:0000313" key="13">
    <source>
        <dbReference type="Proteomes" id="UP000045039"/>
    </source>
</evidence>
<evidence type="ECO:0000313" key="17">
    <source>
        <dbReference type="Proteomes" id="UP000433532"/>
    </source>
</evidence>
<evidence type="ECO:0000313" key="9">
    <source>
        <dbReference type="EMBL" id="OTI55241.1"/>
    </source>
</evidence>
<evidence type="ECO:0000256" key="4">
    <source>
        <dbReference type="ARBA" id="ARBA00023163"/>
    </source>
</evidence>